<keyword evidence="6" id="KW-1185">Reference proteome</keyword>
<dbReference type="Pfam" id="PF12833">
    <property type="entry name" value="HTH_18"/>
    <property type="match status" value="1"/>
</dbReference>
<feature type="domain" description="HTH araC/xylS-type" evidence="4">
    <location>
        <begin position="210"/>
        <end position="308"/>
    </location>
</feature>
<evidence type="ECO:0000256" key="1">
    <source>
        <dbReference type="ARBA" id="ARBA00023015"/>
    </source>
</evidence>
<gene>
    <name evidence="5" type="ORF">G9U52_03545</name>
</gene>
<keyword evidence="2" id="KW-0238">DNA-binding</keyword>
<dbReference type="InterPro" id="IPR009057">
    <property type="entry name" value="Homeodomain-like_sf"/>
</dbReference>
<keyword evidence="1" id="KW-0805">Transcription regulation</keyword>
<dbReference type="InterPro" id="IPR003313">
    <property type="entry name" value="AraC-bd"/>
</dbReference>
<evidence type="ECO:0000313" key="6">
    <source>
        <dbReference type="Proteomes" id="UP001165962"/>
    </source>
</evidence>
<evidence type="ECO:0000256" key="3">
    <source>
        <dbReference type="ARBA" id="ARBA00023163"/>
    </source>
</evidence>
<evidence type="ECO:0000256" key="2">
    <source>
        <dbReference type="ARBA" id="ARBA00023125"/>
    </source>
</evidence>
<sequence>MKTIKIINYKISEADMYYSLSRLSVMDVRWADLFHAKHKTFKDNHQNPFYQLILIAQGPVYLQAANEERLTLQTGEALLLMPWEQHRGWRVDEQQGQFYWVQFSCEPGIQEFVAERAAKLNIVHVQSSALRISEGQFEDPLIIPRRFLTSHRYKLLVIFEQLVEILDKPVGHFRFHATLLLGEIIRLLAHDFLEYNKTHTVFPTSYTTFRKLANHLNNNYETEVSTEALEQMTDRKYEYLCQVFKKYAGITMMAYVHQMRIQQAKHYLLNTEQSVREIGESIGYADPFYFSRMFKKLEGLSPQHYRKLHETK</sequence>
<dbReference type="EMBL" id="JAAOIW010000001">
    <property type="protein sequence ID" value="NHN28905.1"/>
    <property type="molecule type" value="Genomic_DNA"/>
</dbReference>
<dbReference type="PROSITE" id="PS01124">
    <property type="entry name" value="HTH_ARAC_FAMILY_2"/>
    <property type="match status" value="1"/>
</dbReference>
<keyword evidence="3" id="KW-0804">Transcription</keyword>
<dbReference type="InterPro" id="IPR018062">
    <property type="entry name" value="HTH_AraC-typ_CS"/>
</dbReference>
<dbReference type="SUPFAM" id="SSF46689">
    <property type="entry name" value="Homeodomain-like"/>
    <property type="match status" value="1"/>
</dbReference>
<evidence type="ECO:0000313" key="5">
    <source>
        <dbReference type="EMBL" id="NHN28905.1"/>
    </source>
</evidence>
<dbReference type="PANTHER" id="PTHR43280:SF28">
    <property type="entry name" value="HTH-TYPE TRANSCRIPTIONAL ACTIVATOR RHAS"/>
    <property type="match status" value="1"/>
</dbReference>
<dbReference type="Gene3D" id="1.10.10.60">
    <property type="entry name" value="Homeodomain-like"/>
    <property type="match status" value="2"/>
</dbReference>
<dbReference type="SMART" id="SM00342">
    <property type="entry name" value="HTH_ARAC"/>
    <property type="match status" value="1"/>
</dbReference>
<accession>A0ABX0J516</accession>
<dbReference type="SUPFAM" id="SSF51215">
    <property type="entry name" value="Regulatory protein AraC"/>
    <property type="match status" value="1"/>
</dbReference>
<dbReference type="InterPro" id="IPR020449">
    <property type="entry name" value="Tscrpt_reg_AraC-type_HTH"/>
</dbReference>
<dbReference type="PANTHER" id="PTHR43280">
    <property type="entry name" value="ARAC-FAMILY TRANSCRIPTIONAL REGULATOR"/>
    <property type="match status" value="1"/>
</dbReference>
<dbReference type="PROSITE" id="PS00041">
    <property type="entry name" value="HTH_ARAC_FAMILY_1"/>
    <property type="match status" value="1"/>
</dbReference>
<dbReference type="Proteomes" id="UP001165962">
    <property type="component" value="Unassembled WGS sequence"/>
</dbReference>
<dbReference type="Pfam" id="PF02311">
    <property type="entry name" value="AraC_binding"/>
    <property type="match status" value="1"/>
</dbReference>
<dbReference type="InterPro" id="IPR037923">
    <property type="entry name" value="HTH-like"/>
</dbReference>
<dbReference type="InterPro" id="IPR018060">
    <property type="entry name" value="HTH_AraC"/>
</dbReference>
<comment type="caution">
    <text evidence="5">The sequence shown here is derived from an EMBL/GenBank/DDBJ whole genome shotgun (WGS) entry which is preliminary data.</text>
</comment>
<dbReference type="RefSeq" id="WP_166146209.1">
    <property type="nucleotide sequence ID" value="NZ_JAAOIW010000001.1"/>
</dbReference>
<proteinExistence type="predicted"/>
<dbReference type="PRINTS" id="PR00032">
    <property type="entry name" value="HTHARAC"/>
</dbReference>
<evidence type="ECO:0000259" key="4">
    <source>
        <dbReference type="PROSITE" id="PS01124"/>
    </source>
</evidence>
<protein>
    <submittedName>
        <fullName evidence="5">AraC family transcriptional regulator</fullName>
    </submittedName>
</protein>
<name>A0ABX0J516_9BACL</name>
<reference evidence="5" key="1">
    <citation type="submission" date="2020-03" db="EMBL/GenBank/DDBJ databases">
        <title>Draft sequencing of Paenibacilllus sp. S3N08.</title>
        <authorList>
            <person name="Kim D.-U."/>
        </authorList>
    </citation>
    <scope>NUCLEOTIDE SEQUENCE</scope>
    <source>
        <strain evidence="5">S3N08</strain>
    </source>
</reference>
<organism evidence="5 6">
    <name type="scientific">Paenibacillus agricola</name>
    <dbReference type="NCBI Taxonomy" id="2716264"/>
    <lineage>
        <taxon>Bacteria</taxon>
        <taxon>Bacillati</taxon>
        <taxon>Bacillota</taxon>
        <taxon>Bacilli</taxon>
        <taxon>Bacillales</taxon>
        <taxon>Paenibacillaceae</taxon>
        <taxon>Paenibacillus</taxon>
    </lineage>
</organism>